<reference evidence="2 3" key="1">
    <citation type="submission" date="2016-10" db="EMBL/GenBank/DDBJ databases">
        <authorList>
            <person name="de Groot N.N."/>
        </authorList>
    </citation>
    <scope>NUCLEOTIDE SEQUENCE [LARGE SCALE GENOMIC DNA]</scope>
    <source>
        <strain evidence="2 3">DSM 18180</strain>
    </source>
</reference>
<feature type="transmembrane region" description="Helical" evidence="1">
    <location>
        <begin position="44"/>
        <end position="67"/>
    </location>
</feature>
<sequence length="110" mass="13237">MRHKFKHKRKFLFIVPVFILFALTAIVLWLWNGILPDIIGVKSITYWQAMGILVLSKILFGGFHGCGKNKHSLRKQRLMNNMRSMSPEEREKFKEEWKQRFKNKNWCKKD</sequence>
<dbReference type="OrthoDB" id="1099872at2"/>
<organism evidence="2 3">
    <name type="scientific">Flaviramulus basaltis</name>
    <dbReference type="NCBI Taxonomy" id="369401"/>
    <lineage>
        <taxon>Bacteria</taxon>
        <taxon>Pseudomonadati</taxon>
        <taxon>Bacteroidota</taxon>
        <taxon>Flavobacteriia</taxon>
        <taxon>Flavobacteriales</taxon>
        <taxon>Flavobacteriaceae</taxon>
        <taxon>Flaviramulus</taxon>
    </lineage>
</organism>
<dbReference type="STRING" id="369401.SAMN05428642_1011060"/>
<keyword evidence="1" id="KW-1133">Transmembrane helix</keyword>
<dbReference type="RefSeq" id="WP_072400673.1">
    <property type="nucleotide sequence ID" value="NZ_FPKV01000001.1"/>
</dbReference>
<keyword evidence="1" id="KW-0812">Transmembrane</keyword>
<protein>
    <submittedName>
        <fullName evidence="2">Uncharacterized protein</fullName>
    </submittedName>
</protein>
<accession>A0A1K2IG21</accession>
<evidence type="ECO:0000313" key="2">
    <source>
        <dbReference type="EMBL" id="SFZ90651.1"/>
    </source>
</evidence>
<gene>
    <name evidence="2" type="ORF">SAMN05428642_1011060</name>
</gene>
<dbReference type="Proteomes" id="UP000182544">
    <property type="component" value="Unassembled WGS sequence"/>
</dbReference>
<evidence type="ECO:0000313" key="3">
    <source>
        <dbReference type="Proteomes" id="UP000182544"/>
    </source>
</evidence>
<dbReference type="AlphaFoldDB" id="A0A1K2IG21"/>
<evidence type="ECO:0000256" key="1">
    <source>
        <dbReference type="SAM" id="Phobius"/>
    </source>
</evidence>
<proteinExistence type="predicted"/>
<name>A0A1K2IG21_9FLAO</name>
<dbReference type="EMBL" id="FPKV01000001">
    <property type="protein sequence ID" value="SFZ90651.1"/>
    <property type="molecule type" value="Genomic_DNA"/>
</dbReference>
<feature type="transmembrane region" description="Helical" evidence="1">
    <location>
        <begin position="12"/>
        <end position="32"/>
    </location>
</feature>
<keyword evidence="1" id="KW-0472">Membrane</keyword>
<keyword evidence="3" id="KW-1185">Reference proteome</keyword>